<evidence type="ECO:0000313" key="1">
    <source>
        <dbReference type="EMBL" id="GBP34711.1"/>
    </source>
</evidence>
<keyword evidence="2" id="KW-1185">Reference proteome</keyword>
<protein>
    <submittedName>
        <fullName evidence="1">Uncharacterized protein</fullName>
    </submittedName>
</protein>
<evidence type="ECO:0000313" key="2">
    <source>
        <dbReference type="Proteomes" id="UP000299102"/>
    </source>
</evidence>
<organism evidence="1 2">
    <name type="scientific">Eumeta variegata</name>
    <name type="common">Bagworm moth</name>
    <name type="synonym">Eumeta japonica</name>
    <dbReference type="NCBI Taxonomy" id="151549"/>
    <lineage>
        <taxon>Eukaryota</taxon>
        <taxon>Metazoa</taxon>
        <taxon>Ecdysozoa</taxon>
        <taxon>Arthropoda</taxon>
        <taxon>Hexapoda</taxon>
        <taxon>Insecta</taxon>
        <taxon>Pterygota</taxon>
        <taxon>Neoptera</taxon>
        <taxon>Endopterygota</taxon>
        <taxon>Lepidoptera</taxon>
        <taxon>Glossata</taxon>
        <taxon>Ditrysia</taxon>
        <taxon>Tineoidea</taxon>
        <taxon>Psychidae</taxon>
        <taxon>Oiketicinae</taxon>
        <taxon>Eumeta</taxon>
    </lineage>
</organism>
<comment type="caution">
    <text evidence="1">The sequence shown here is derived from an EMBL/GenBank/DDBJ whole genome shotgun (WGS) entry which is preliminary data.</text>
</comment>
<name>A0A4C1V7A0_EUMVA</name>
<dbReference type="EMBL" id="BGZK01000292">
    <property type="protein sequence ID" value="GBP34711.1"/>
    <property type="molecule type" value="Genomic_DNA"/>
</dbReference>
<proteinExistence type="predicted"/>
<reference evidence="1 2" key="1">
    <citation type="journal article" date="2019" name="Commun. Biol.">
        <title>The bagworm genome reveals a unique fibroin gene that provides high tensile strength.</title>
        <authorList>
            <person name="Kono N."/>
            <person name="Nakamura H."/>
            <person name="Ohtoshi R."/>
            <person name="Tomita M."/>
            <person name="Numata K."/>
            <person name="Arakawa K."/>
        </authorList>
    </citation>
    <scope>NUCLEOTIDE SEQUENCE [LARGE SCALE GENOMIC DNA]</scope>
</reference>
<dbReference type="Proteomes" id="UP000299102">
    <property type="component" value="Unassembled WGS sequence"/>
</dbReference>
<dbReference type="AlphaFoldDB" id="A0A4C1V7A0"/>
<gene>
    <name evidence="1" type="ORF">EVAR_31581_1</name>
</gene>
<accession>A0A4C1V7A0</accession>
<sequence length="131" mass="14712">MYATGLAPEKVKIENRFELCLLDRCAAWARSGQWVASVVPDLNSRTAIYPNAAHYQSPSKLLWDRLKVRIQSIPTGEVISSIQKLAKRQRDNVVAEAPSQVEGCSAYRFEPAGTRQQSDTELKQLVEVQTH</sequence>